<organism evidence="1 2">
    <name type="scientific">Moorena producens (strain JHB)</name>
    <dbReference type="NCBI Taxonomy" id="1454205"/>
    <lineage>
        <taxon>Bacteria</taxon>
        <taxon>Bacillati</taxon>
        <taxon>Cyanobacteriota</taxon>
        <taxon>Cyanophyceae</taxon>
        <taxon>Coleofasciculales</taxon>
        <taxon>Coleofasciculaceae</taxon>
        <taxon>Moorena</taxon>
    </lineage>
</organism>
<dbReference type="AlphaFoldDB" id="A0A1D9G7S7"/>
<evidence type="ECO:0000313" key="1">
    <source>
        <dbReference type="EMBL" id="AOY83460.2"/>
    </source>
</evidence>
<dbReference type="EMBL" id="CP017708">
    <property type="protein sequence ID" value="AOY83460.2"/>
    <property type="molecule type" value="Genomic_DNA"/>
</dbReference>
<dbReference type="Proteomes" id="UP000176944">
    <property type="component" value="Chromosome"/>
</dbReference>
<sequence>MHLNWYFPFPVPRSPVWHRHLGLVERASWWNEHLGGMGILVEWASWWNGHLGGMGILVEWASCPFLLFSDGLSQHWLPRK</sequence>
<reference evidence="2" key="1">
    <citation type="submission" date="2016-10" db="EMBL/GenBank/DDBJ databases">
        <title>Comparative genomics uncovers the prolific and rare metabolic potential of the cyanobacterial genus Moorea.</title>
        <authorList>
            <person name="Leao T."/>
            <person name="Castelao G."/>
            <person name="Korobeynikov A."/>
            <person name="Monroe E.A."/>
            <person name="Podell S."/>
            <person name="Glukhov E."/>
            <person name="Allen E."/>
            <person name="Gerwick W.H."/>
            <person name="Gerwick L."/>
        </authorList>
    </citation>
    <scope>NUCLEOTIDE SEQUENCE [LARGE SCALE GENOMIC DNA]</scope>
    <source>
        <strain evidence="2">JHB</strain>
    </source>
</reference>
<name>A0A1D9G7S7_MOOP1</name>
<gene>
    <name evidence="1" type="ORF">BJP36_29635</name>
</gene>
<protein>
    <submittedName>
        <fullName evidence="1">Uncharacterized protein</fullName>
    </submittedName>
</protein>
<proteinExistence type="predicted"/>
<accession>A0A1D9G7S7</accession>
<evidence type="ECO:0000313" key="2">
    <source>
        <dbReference type="Proteomes" id="UP000176944"/>
    </source>
</evidence>